<evidence type="ECO:0000313" key="2">
    <source>
        <dbReference type="Proteomes" id="UP000838412"/>
    </source>
</evidence>
<reference evidence="1" key="1">
    <citation type="submission" date="2022-01" db="EMBL/GenBank/DDBJ databases">
        <authorList>
            <person name="Braso-Vives M."/>
        </authorList>
    </citation>
    <scope>NUCLEOTIDE SEQUENCE</scope>
</reference>
<protein>
    <submittedName>
        <fullName evidence="1">Hypp5352 protein</fullName>
    </submittedName>
</protein>
<dbReference type="Proteomes" id="UP000838412">
    <property type="component" value="Chromosome 9"/>
</dbReference>
<accession>A0A8K0AIG0</accession>
<proteinExistence type="predicted"/>
<dbReference type="EMBL" id="OV696694">
    <property type="protein sequence ID" value="CAH1274651.1"/>
    <property type="molecule type" value="Genomic_DNA"/>
</dbReference>
<name>A0A8K0AIG0_BRALA</name>
<keyword evidence="2" id="KW-1185">Reference proteome</keyword>
<dbReference type="AlphaFoldDB" id="A0A8K0AIG0"/>
<evidence type="ECO:0000313" key="1">
    <source>
        <dbReference type="EMBL" id="CAH1274651.1"/>
    </source>
</evidence>
<gene>
    <name evidence="1" type="primary">Hypp5352</name>
    <name evidence="1" type="ORF">BLAG_LOCUS25593</name>
</gene>
<sequence>MQKPSLAQNRWKAVMEKHPPIGIRASQVLNNTQFKVMERALHRHGAIIGHYLVSTSGMRGGLKWYRKSCIQAFTKSTALLMQGMVNIVMTDDLISHSTSKGDFLRMSGSGTQTFMAFTWPMQEVRNILINRQLLISQCMVQVSTWQILAEQE</sequence>
<organism evidence="1 2">
    <name type="scientific">Branchiostoma lanceolatum</name>
    <name type="common">Common lancelet</name>
    <name type="synonym">Amphioxus lanceolatum</name>
    <dbReference type="NCBI Taxonomy" id="7740"/>
    <lineage>
        <taxon>Eukaryota</taxon>
        <taxon>Metazoa</taxon>
        <taxon>Chordata</taxon>
        <taxon>Cephalochordata</taxon>
        <taxon>Leptocardii</taxon>
        <taxon>Amphioxiformes</taxon>
        <taxon>Branchiostomatidae</taxon>
        <taxon>Branchiostoma</taxon>
    </lineage>
</organism>